<dbReference type="Proteomes" id="UP001058514">
    <property type="component" value="Chromosome"/>
</dbReference>
<dbReference type="Pfam" id="PF05990">
    <property type="entry name" value="DUF900"/>
    <property type="match status" value="1"/>
</dbReference>
<keyword evidence="1" id="KW-0732">Signal</keyword>
<dbReference type="PANTHER" id="PTHR36513">
    <property type="entry name" value="ABC TRANSMEMBRANE TYPE-1 DOMAIN-CONTAINING PROTEIN"/>
    <property type="match status" value="1"/>
</dbReference>
<evidence type="ECO:0000313" key="2">
    <source>
        <dbReference type="EMBL" id="UWQ41347.1"/>
    </source>
</evidence>
<organism evidence="2 3">
    <name type="scientific">Leisingera aquaemixtae</name>
    <dbReference type="NCBI Taxonomy" id="1396826"/>
    <lineage>
        <taxon>Bacteria</taxon>
        <taxon>Pseudomonadati</taxon>
        <taxon>Pseudomonadota</taxon>
        <taxon>Alphaproteobacteria</taxon>
        <taxon>Rhodobacterales</taxon>
        <taxon>Roseobacteraceae</taxon>
        <taxon>Leisingera</taxon>
    </lineage>
</organism>
<reference evidence="2" key="1">
    <citation type="submission" date="2021-08" db="EMBL/GenBank/DDBJ databases">
        <authorList>
            <person name="Nwanade C."/>
            <person name="Wang M."/>
            <person name="Masoudi A."/>
            <person name="Yu Z."/>
            <person name="Liu J."/>
        </authorList>
    </citation>
    <scope>NUCLEOTIDE SEQUENCE</scope>
    <source>
        <strain evidence="2">S166</strain>
    </source>
</reference>
<accession>A0ABY5WIR0</accession>
<name>A0ABY5WIR0_9RHOB</name>
<evidence type="ECO:0000313" key="3">
    <source>
        <dbReference type="Proteomes" id="UP001058514"/>
    </source>
</evidence>
<dbReference type="InterPro" id="IPR014586">
    <property type="entry name" value="UCP033909"/>
</dbReference>
<feature type="signal peptide" evidence="1">
    <location>
        <begin position="1"/>
        <end position="19"/>
    </location>
</feature>
<evidence type="ECO:0000256" key="1">
    <source>
        <dbReference type="SAM" id="SignalP"/>
    </source>
</evidence>
<sequence>MQRLRLICGVMLVLLTACTDRSFSPTYPAALNVGTPKTVFAATNRDQLPDGTFGVERAEGYSLLELTVSIPPEHTPGSLKFGYRNPDPVTEFTMAGRKKFESDAAFGARLQQELAKFPPKERDITVFVHGFNSTQAETAFRAAQLTHDINVPGATVIYSWPSKGQPLGYAYDGDSVLFARDGLEQLLRKLRVAGAGRVVVVAHSMGGLLTMETLRQIEIQTPGWTARNLGGVVLMSPDLDIDVFKTQMRRFRKVPQPFLIFVSRKDNVLTLSQRLRGLDGQERLGNLDNIEELSSLPVEIIDTTAFAGEAESQHFVAASSPALVALLNGARQTADTFARDRARNRLQNILPGQIVIRENAVKVALTGTPADNR</sequence>
<dbReference type="InterPro" id="IPR029058">
    <property type="entry name" value="AB_hydrolase_fold"/>
</dbReference>
<dbReference type="InterPro" id="IPR010297">
    <property type="entry name" value="DUF900_hydrolase"/>
</dbReference>
<keyword evidence="2" id="KW-0378">Hydrolase</keyword>
<keyword evidence="3" id="KW-1185">Reference proteome</keyword>
<dbReference type="Gene3D" id="3.40.50.1820">
    <property type="entry name" value="alpha/beta hydrolase"/>
    <property type="match status" value="1"/>
</dbReference>
<dbReference type="RefSeq" id="WP_141891677.1">
    <property type="nucleotide sequence ID" value="NZ_CP041159.1"/>
</dbReference>
<dbReference type="PIRSF" id="PIRSF033909">
    <property type="entry name" value="UCP033909"/>
    <property type="match status" value="1"/>
</dbReference>
<dbReference type="EMBL" id="CP081051">
    <property type="protein sequence ID" value="UWQ41347.1"/>
    <property type="molecule type" value="Genomic_DNA"/>
</dbReference>
<dbReference type="PANTHER" id="PTHR36513:SF1">
    <property type="entry name" value="TRANSMEMBRANE PROTEIN"/>
    <property type="match status" value="1"/>
</dbReference>
<dbReference type="SUPFAM" id="SSF53474">
    <property type="entry name" value="alpha/beta-Hydrolases"/>
    <property type="match status" value="1"/>
</dbReference>
<gene>
    <name evidence="2" type="ORF">K3718_17775</name>
</gene>
<proteinExistence type="predicted"/>
<dbReference type="PROSITE" id="PS51257">
    <property type="entry name" value="PROKAR_LIPOPROTEIN"/>
    <property type="match status" value="1"/>
</dbReference>
<dbReference type="GO" id="GO:0016787">
    <property type="term" value="F:hydrolase activity"/>
    <property type="evidence" value="ECO:0007669"/>
    <property type="project" value="UniProtKB-KW"/>
</dbReference>
<feature type="chain" id="PRO_5047194251" evidence="1">
    <location>
        <begin position="20"/>
        <end position="373"/>
    </location>
</feature>
<protein>
    <submittedName>
        <fullName evidence="2">Alpha/beta fold hydrolase</fullName>
    </submittedName>
</protein>